<gene>
    <name evidence="1" type="ORF">SAMN04489864_101281</name>
</gene>
<dbReference type="RefSeq" id="WP_090991762.1">
    <property type="nucleotide sequence ID" value="NZ_FOPP01000001.1"/>
</dbReference>
<dbReference type="GO" id="GO:0004519">
    <property type="term" value="F:endonuclease activity"/>
    <property type="evidence" value="ECO:0007669"/>
    <property type="project" value="UniProtKB-KW"/>
</dbReference>
<keyword evidence="1" id="KW-0378">Hydrolase</keyword>
<sequence>MNYKIKVLPNFIREVKKIAKKHSGFKRDLSALISELETNPTLGTPLGQNFYKIRLSISGTNKGKSGGVRVITYVILEKETVLLSEIYLKSVIDTVNIKILIERLADEGLI</sequence>
<accession>A0A1I2THL8</accession>
<dbReference type="EMBL" id="FOPP01000001">
    <property type="protein sequence ID" value="SFG61831.1"/>
    <property type="molecule type" value="Genomic_DNA"/>
</dbReference>
<dbReference type="Gene3D" id="3.30.2310.20">
    <property type="entry name" value="RelE-like"/>
    <property type="match status" value="1"/>
</dbReference>
<keyword evidence="2" id="KW-1185">Reference proteome</keyword>
<protein>
    <submittedName>
        <fullName evidence="1">mRNA-degrading endonuclease RelE, toxin component of the RelBE toxin-antitoxin system</fullName>
    </submittedName>
</protein>
<keyword evidence="1" id="KW-0540">Nuclease</keyword>
<keyword evidence="1" id="KW-0255">Endonuclease</keyword>
<dbReference type="STRING" id="414048.SAMN04489864_101281"/>
<reference evidence="1 2" key="1">
    <citation type="submission" date="2016-10" db="EMBL/GenBank/DDBJ databases">
        <authorList>
            <person name="de Groot N.N."/>
        </authorList>
    </citation>
    <scope>NUCLEOTIDE SEQUENCE [LARGE SCALE GENOMIC DNA]</scope>
    <source>
        <strain evidence="1 2">DSM 18684</strain>
    </source>
</reference>
<dbReference type="AlphaFoldDB" id="A0A1I2THL8"/>
<dbReference type="OrthoDB" id="1364255at2"/>
<evidence type="ECO:0000313" key="1">
    <source>
        <dbReference type="EMBL" id="SFG61831.1"/>
    </source>
</evidence>
<dbReference type="Proteomes" id="UP000199666">
    <property type="component" value="Unassembled WGS sequence"/>
</dbReference>
<organism evidence="1 2">
    <name type="scientific">Pedobacter insulae</name>
    <dbReference type="NCBI Taxonomy" id="414048"/>
    <lineage>
        <taxon>Bacteria</taxon>
        <taxon>Pseudomonadati</taxon>
        <taxon>Bacteroidota</taxon>
        <taxon>Sphingobacteriia</taxon>
        <taxon>Sphingobacteriales</taxon>
        <taxon>Sphingobacteriaceae</taxon>
        <taxon>Pedobacter</taxon>
    </lineage>
</organism>
<evidence type="ECO:0000313" key="2">
    <source>
        <dbReference type="Proteomes" id="UP000199666"/>
    </source>
</evidence>
<name>A0A1I2THL8_9SPHI</name>
<proteinExistence type="predicted"/>
<dbReference type="InterPro" id="IPR035093">
    <property type="entry name" value="RelE/ParE_toxin_dom_sf"/>
</dbReference>